<evidence type="ECO:0000256" key="5">
    <source>
        <dbReference type="ARBA" id="ARBA00022692"/>
    </source>
</evidence>
<evidence type="ECO:0000256" key="1">
    <source>
        <dbReference type="ARBA" id="ARBA00004651"/>
    </source>
</evidence>
<evidence type="ECO:0000256" key="7">
    <source>
        <dbReference type="ARBA" id="ARBA00023136"/>
    </source>
</evidence>
<dbReference type="RefSeq" id="WP_378165976.1">
    <property type="nucleotide sequence ID" value="NZ_JBHSBU010000001.1"/>
</dbReference>
<comment type="function">
    <text evidence="8">Mediates influx of magnesium ions.</text>
</comment>
<keyword evidence="4 8" id="KW-1003">Cell membrane</keyword>
<dbReference type="CDD" id="cd12830">
    <property type="entry name" value="MtCorA-like"/>
    <property type="match status" value="1"/>
</dbReference>
<evidence type="ECO:0000313" key="9">
    <source>
        <dbReference type="EMBL" id="MFC4160777.1"/>
    </source>
</evidence>
<reference evidence="10" key="1">
    <citation type="journal article" date="2019" name="Int. J. Syst. Evol. Microbiol.">
        <title>The Global Catalogue of Microorganisms (GCM) 10K type strain sequencing project: providing services to taxonomists for standard genome sequencing and annotation.</title>
        <authorList>
            <consortium name="The Broad Institute Genomics Platform"/>
            <consortium name="The Broad Institute Genome Sequencing Center for Infectious Disease"/>
            <person name="Wu L."/>
            <person name="Ma J."/>
        </authorList>
    </citation>
    <scope>NUCLEOTIDE SEQUENCE [LARGE SCALE GENOMIC DNA]</scope>
    <source>
        <strain evidence="10">LMG 29894</strain>
    </source>
</reference>
<dbReference type="Pfam" id="PF01544">
    <property type="entry name" value="CorA"/>
    <property type="match status" value="1"/>
</dbReference>
<keyword evidence="8" id="KW-0460">Magnesium</keyword>
<dbReference type="Proteomes" id="UP001595791">
    <property type="component" value="Unassembled WGS sequence"/>
</dbReference>
<dbReference type="InterPro" id="IPR002523">
    <property type="entry name" value="MgTranspt_CorA/ZnTranspt_ZntB"/>
</dbReference>
<dbReference type="SUPFAM" id="SSF143865">
    <property type="entry name" value="CorA soluble domain-like"/>
    <property type="match status" value="1"/>
</dbReference>
<dbReference type="InterPro" id="IPR004488">
    <property type="entry name" value="Mg/Co-transport_prot_CorA"/>
</dbReference>
<evidence type="ECO:0000256" key="3">
    <source>
        <dbReference type="ARBA" id="ARBA00022448"/>
    </source>
</evidence>
<keyword evidence="3 8" id="KW-0813">Transport</keyword>
<feature type="transmembrane region" description="Helical" evidence="8">
    <location>
        <begin position="297"/>
        <end position="317"/>
    </location>
</feature>
<dbReference type="EMBL" id="JBHSBU010000001">
    <property type="protein sequence ID" value="MFC4160777.1"/>
    <property type="molecule type" value="Genomic_DNA"/>
</dbReference>
<keyword evidence="6 8" id="KW-1133">Transmembrane helix</keyword>
<comment type="similarity">
    <text evidence="2 8">Belongs to the CorA metal ion transporter (MIT) (TC 1.A.35) family.</text>
</comment>
<name>A0ABV8MUY3_9NEIS</name>
<gene>
    <name evidence="8 9" type="primary">corA</name>
    <name evidence="9" type="ORF">ACFOW7_15660</name>
</gene>
<feature type="transmembrane region" description="Helical" evidence="8">
    <location>
        <begin position="266"/>
        <end position="285"/>
    </location>
</feature>
<dbReference type="InterPro" id="IPR045863">
    <property type="entry name" value="CorA_TM1_TM2"/>
</dbReference>
<proteinExistence type="inferred from homology"/>
<dbReference type="SUPFAM" id="SSF144083">
    <property type="entry name" value="Magnesium transport protein CorA, transmembrane region"/>
    <property type="match status" value="1"/>
</dbReference>
<accession>A0ABV8MUY3</accession>
<dbReference type="InterPro" id="IPR045861">
    <property type="entry name" value="CorA_cytoplasmic_dom"/>
</dbReference>
<protein>
    <recommendedName>
        <fullName evidence="8">Magnesium transport protein CorA</fullName>
    </recommendedName>
</protein>
<keyword evidence="8" id="KW-0406">Ion transport</keyword>
<evidence type="ECO:0000256" key="2">
    <source>
        <dbReference type="ARBA" id="ARBA00009765"/>
    </source>
</evidence>
<sequence length="323" mass="36924">MLINCAVYRDGHKLTDIPPADISDYLEQPDCFVWVALKDPTPEELKAMEEEFSLHELAAEDARHGHQRPKVEEYGDMLFSVLHLLELDPEGQIKVGEVDVFVGRNYVLSVRTRSSIHFLDVRARCEREPHLLRHGAGFVLYALMDAVVDRYFPVIDRLGQELENIEERIFRPNSSARTNIEELYLLKRKLMTVQHSATPLLEAVGKLYGGRVPEVCATLQDYYRDVYDHVERITKTIEVLRDMVNTAIQVNLSVISLDDSAVTKRLAAYAALFAMPTLIAGIYGMNFEGMPELKWTLGYPLALCTMVVLDLILWIRFRQAGWL</sequence>
<comment type="caution">
    <text evidence="9">The sequence shown here is derived from an EMBL/GenBank/DDBJ whole genome shotgun (WGS) entry which is preliminary data.</text>
</comment>
<evidence type="ECO:0000256" key="8">
    <source>
        <dbReference type="RuleBase" id="RU362010"/>
    </source>
</evidence>
<organism evidence="9 10">
    <name type="scientific">Chitinimonas lacunae</name>
    <dbReference type="NCBI Taxonomy" id="1963018"/>
    <lineage>
        <taxon>Bacteria</taxon>
        <taxon>Pseudomonadati</taxon>
        <taxon>Pseudomonadota</taxon>
        <taxon>Betaproteobacteria</taxon>
        <taxon>Neisseriales</taxon>
        <taxon>Chitinibacteraceae</taxon>
        <taxon>Chitinimonas</taxon>
    </lineage>
</organism>
<comment type="subcellular location">
    <subcellularLocation>
        <location evidence="1">Cell membrane</location>
        <topology evidence="1">Multi-pass membrane protein</topology>
    </subcellularLocation>
    <subcellularLocation>
        <location evidence="8">Membrane</location>
        <topology evidence="8">Multi-pass membrane protein</topology>
    </subcellularLocation>
</comment>
<dbReference type="PANTHER" id="PTHR46494">
    <property type="entry name" value="CORA FAMILY METAL ION TRANSPORTER (EUROFUNG)"/>
    <property type="match status" value="1"/>
</dbReference>
<dbReference type="Gene3D" id="1.20.58.340">
    <property type="entry name" value="Magnesium transport protein CorA, transmembrane region"/>
    <property type="match status" value="2"/>
</dbReference>
<keyword evidence="5 8" id="KW-0812">Transmembrane</keyword>
<evidence type="ECO:0000313" key="10">
    <source>
        <dbReference type="Proteomes" id="UP001595791"/>
    </source>
</evidence>
<keyword evidence="10" id="KW-1185">Reference proteome</keyword>
<dbReference type="NCBIfam" id="TIGR00383">
    <property type="entry name" value="corA"/>
    <property type="match status" value="1"/>
</dbReference>
<keyword evidence="7 8" id="KW-0472">Membrane</keyword>
<evidence type="ECO:0000256" key="4">
    <source>
        <dbReference type="ARBA" id="ARBA00022475"/>
    </source>
</evidence>
<dbReference type="Gene3D" id="3.30.460.20">
    <property type="entry name" value="CorA soluble domain-like"/>
    <property type="match status" value="1"/>
</dbReference>
<evidence type="ECO:0000256" key="6">
    <source>
        <dbReference type="ARBA" id="ARBA00022989"/>
    </source>
</evidence>
<dbReference type="PANTHER" id="PTHR46494:SF1">
    <property type="entry name" value="CORA FAMILY METAL ION TRANSPORTER (EUROFUNG)"/>
    <property type="match status" value="1"/>
</dbReference>